<evidence type="ECO:0000256" key="2">
    <source>
        <dbReference type="ARBA" id="ARBA00022777"/>
    </source>
</evidence>
<dbReference type="InterPro" id="IPR029016">
    <property type="entry name" value="GAF-like_dom_sf"/>
</dbReference>
<evidence type="ECO:0000256" key="1">
    <source>
        <dbReference type="ARBA" id="ARBA00022679"/>
    </source>
</evidence>
<name>A0A318RZJ1_WILLI</name>
<dbReference type="PIRSF" id="PIRSF036625">
    <property type="entry name" value="GAF_ANTAR"/>
    <property type="match status" value="1"/>
</dbReference>
<feature type="domain" description="ANTAR" evidence="5">
    <location>
        <begin position="171"/>
        <end position="232"/>
    </location>
</feature>
<accession>A0A318RZJ1</accession>
<evidence type="ECO:0000259" key="5">
    <source>
        <dbReference type="PROSITE" id="PS50921"/>
    </source>
</evidence>
<dbReference type="Gene3D" id="1.10.10.10">
    <property type="entry name" value="Winged helix-like DNA-binding domain superfamily/Winged helix DNA-binding domain"/>
    <property type="match status" value="1"/>
</dbReference>
<evidence type="ECO:0000313" key="6">
    <source>
        <dbReference type="EMBL" id="PYE15938.1"/>
    </source>
</evidence>
<dbReference type="Pfam" id="PF13185">
    <property type="entry name" value="GAF_2"/>
    <property type="match status" value="1"/>
</dbReference>
<organism evidence="6 7">
    <name type="scientific">Williamsia limnetica</name>
    <dbReference type="NCBI Taxonomy" id="882452"/>
    <lineage>
        <taxon>Bacteria</taxon>
        <taxon>Bacillati</taxon>
        <taxon>Actinomycetota</taxon>
        <taxon>Actinomycetes</taxon>
        <taxon>Mycobacteriales</taxon>
        <taxon>Nocardiaceae</taxon>
        <taxon>Williamsia</taxon>
    </lineage>
</organism>
<dbReference type="InterPro" id="IPR005561">
    <property type="entry name" value="ANTAR"/>
</dbReference>
<evidence type="ECO:0000313" key="7">
    <source>
        <dbReference type="Proteomes" id="UP000247591"/>
    </source>
</evidence>
<keyword evidence="2" id="KW-0418">Kinase</keyword>
<evidence type="ECO:0000256" key="4">
    <source>
        <dbReference type="ARBA" id="ARBA00023163"/>
    </source>
</evidence>
<sequence>MVTLMTTDHSDTHLYVVLADLARSMHATARLGPDAVLADITESAAQLVDGAVSAGITVTTKRHTVIDTMAPTDDDARNFDMLQKQCKQGPCLDAAWKHRTIRVRDLLTDHRWPQLTDAVREHSPIRSTVSYELFTHAEGMGALNVYANHPDAITDAGVEKGYALAAHAALVFDSARKHDQFQSALSSRDIIGQAKGMIMERFTIDSTAAFNLLVKLSQDSNVSVAEISRKLAAGRPQQT</sequence>
<dbReference type="AlphaFoldDB" id="A0A318RZJ1"/>
<evidence type="ECO:0000256" key="3">
    <source>
        <dbReference type="ARBA" id="ARBA00023015"/>
    </source>
</evidence>
<comment type="caution">
    <text evidence="6">The sequence shown here is derived from an EMBL/GenBank/DDBJ whole genome shotgun (WGS) entry which is preliminary data.</text>
</comment>
<dbReference type="PROSITE" id="PS50921">
    <property type="entry name" value="ANTAR"/>
    <property type="match status" value="1"/>
</dbReference>
<dbReference type="InterPro" id="IPR036388">
    <property type="entry name" value="WH-like_DNA-bd_sf"/>
</dbReference>
<keyword evidence="1" id="KW-0808">Transferase</keyword>
<dbReference type="GO" id="GO:0003723">
    <property type="term" value="F:RNA binding"/>
    <property type="evidence" value="ECO:0007669"/>
    <property type="project" value="InterPro"/>
</dbReference>
<dbReference type="Pfam" id="PF03861">
    <property type="entry name" value="ANTAR"/>
    <property type="match status" value="1"/>
</dbReference>
<reference evidence="6 7" key="1">
    <citation type="submission" date="2018-06" db="EMBL/GenBank/DDBJ databases">
        <title>Genomic Encyclopedia of Type Strains, Phase IV (KMG-IV): sequencing the most valuable type-strain genomes for metagenomic binning, comparative biology and taxonomic classification.</title>
        <authorList>
            <person name="Goeker M."/>
        </authorList>
    </citation>
    <scope>NUCLEOTIDE SEQUENCE [LARGE SCALE GENOMIC DNA]</scope>
    <source>
        <strain evidence="6 7">DSM 45521</strain>
    </source>
</reference>
<dbReference type="InterPro" id="IPR011006">
    <property type="entry name" value="CheY-like_superfamily"/>
</dbReference>
<dbReference type="SUPFAM" id="SSF55781">
    <property type="entry name" value="GAF domain-like"/>
    <property type="match status" value="1"/>
</dbReference>
<dbReference type="Proteomes" id="UP000247591">
    <property type="component" value="Unassembled WGS sequence"/>
</dbReference>
<dbReference type="SMART" id="SM01012">
    <property type="entry name" value="ANTAR"/>
    <property type="match status" value="1"/>
</dbReference>
<gene>
    <name evidence="6" type="ORF">DFR67_109166</name>
</gene>
<keyword evidence="4" id="KW-0804">Transcription</keyword>
<dbReference type="EMBL" id="QJSP01000009">
    <property type="protein sequence ID" value="PYE15938.1"/>
    <property type="molecule type" value="Genomic_DNA"/>
</dbReference>
<dbReference type="Gene3D" id="3.30.450.40">
    <property type="match status" value="1"/>
</dbReference>
<keyword evidence="7" id="KW-1185">Reference proteome</keyword>
<dbReference type="InterPro" id="IPR003018">
    <property type="entry name" value="GAF"/>
</dbReference>
<dbReference type="InterPro" id="IPR012074">
    <property type="entry name" value="GAF_ANTAR"/>
</dbReference>
<keyword evidence="3" id="KW-0805">Transcription regulation</keyword>
<dbReference type="SUPFAM" id="SSF52172">
    <property type="entry name" value="CheY-like"/>
    <property type="match status" value="1"/>
</dbReference>
<protein>
    <submittedName>
        <fullName evidence="6">GAF domain-containing protein</fullName>
    </submittedName>
</protein>
<proteinExistence type="predicted"/>